<reference evidence="2" key="3">
    <citation type="submission" date="2025-09" db="UniProtKB">
        <authorList>
            <consortium name="Ensembl"/>
        </authorList>
    </citation>
    <scope>IDENTIFICATION</scope>
</reference>
<organism evidence="2 3">
    <name type="scientific">Denticeps clupeoides</name>
    <name type="common">denticle herring</name>
    <dbReference type="NCBI Taxonomy" id="299321"/>
    <lineage>
        <taxon>Eukaryota</taxon>
        <taxon>Metazoa</taxon>
        <taxon>Chordata</taxon>
        <taxon>Craniata</taxon>
        <taxon>Vertebrata</taxon>
        <taxon>Euteleostomi</taxon>
        <taxon>Actinopterygii</taxon>
        <taxon>Neopterygii</taxon>
        <taxon>Teleostei</taxon>
        <taxon>Clupei</taxon>
        <taxon>Clupeiformes</taxon>
        <taxon>Denticipitoidei</taxon>
        <taxon>Denticipitidae</taxon>
        <taxon>Denticeps</taxon>
    </lineage>
</organism>
<protein>
    <recommendedName>
        <fullName evidence="4">Circadian-associated transcriptional repressor-like</fullName>
    </recommendedName>
</protein>
<dbReference type="GO" id="GO:0005634">
    <property type="term" value="C:nucleus"/>
    <property type="evidence" value="ECO:0007669"/>
    <property type="project" value="TreeGrafter"/>
</dbReference>
<evidence type="ECO:0000256" key="1">
    <source>
        <dbReference type="SAM" id="MobiDB-lite"/>
    </source>
</evidence>
<reference evidence="2 3" key="1">
    <citation type="submission" date="2020-06" db="EMBL/GenBank/DDBJ databases">
        <authorList>
            <consortium name="Wellcome Sanger Institute Data Sharing"/>
        </authorList>
    </citation>
    <scope>NUCLEOTIDE SEQUENCE [LARGE SCALE GENOMIC DNA]</scope>
</reference>
<dbReference type="GeneTree" id="ENSGT00390000018360"/>
<dbReference type="GO" id="GO:0032922">
    <property type="term" value="P:circadian regulation of gene expression"/>
    <property type="evidence" value="ECO:0007669"/>
    <property type="project" value="InterPro"/>
</dbReference>
<proteinExistence type="predicted"/>
<dbReference type="GO" id="GO:0000978">
    <property type="term" value="F:RNA polymerase II cis-regulatory region sequence-specific DNA binding"/>
    <property type="evidence" value="ECO:0007669"/>
    <property type="project" value="TreeGrafter"/>
</dbReference>
<feature type="region of interest" description="Disordered" evidence="1">
    <location>
        <begin position="1"/>
        <end position="88"/>
    </location>
</feature>
<dbReference type="Pfam" id="PF15673">
    <property type="entry name" value="Ciart"/>
    <property type="match status" value="1"/>
</dbReference>
<evidence type="ECO:0000313" key="2">
    <source>
        <dbReference type="Ensembl" id="ENSDCDP00010046050.1"/>
    </source>
</evidence>
<dbReference type="PANTHER" id="PTHR35441:SF1">
    <property type="entry name" value="CIRCADIAN-ASSOCIATED TRANSCRIPTIONAL REPRESSOR"/>
    <property type="match status" value="1"/>
</dbReference>
<gene>
    <name evidence="2" type="primary">ciarta</name>
</gene>
<evidence type="ECO:0008006" key="4">
    <source>
        <dbReference type="Google" id="ProtNLM"/>
    </source>
</evidence>
<name>A0AAY4DKV5_9TELE</name>
<feature type="compositionally biased region" description="Polar residues" evidence="1">
    <location>
        <begin position="305"/>
        <end position="333"/>
    </location>
</feature>
<dbReference type="GO" id="GO:0045892">
    <property type="term" value="P:negative regulation of DNA-templated transcription"/>
    <property type="evidence" value="ECO:0007669"/>
    <property type="project" value="TreeGrafter"/>
</dbReference>
<dbReference type="Ensembl" id="ENSDCDT00010056244.1">
    <property type="protein sequence ID" value="ENSDCDP00010046050.1"/>
    <property type="gene ID" value="ENSDCDG00010028242.1"/>
</dbReference>
<sequence length="333" mass="35859">MESLGNSTQWSSRDSLSYTPSLASSECDQTEDEGDSFSSEGESEGAHFPVGTNVTSILWSPESNDKKHAGHHPAAPSSSTPGPSEGDLAFAQKCSELQGFLRPLLELLNGLKMGKYDKGLSTFQQSVAIDRLQKIVGILQKPDRGEKYLPTLRQVEVMLKGWFPQVLVPHSITAMQKRPAGQHWHLDQMCIPVKKRRLSWSDPELPSPASPHYKRLQDGQPVETLRPASFKDGVSADATSWSKTMAANENCACGIPGSSNDATRGQKGVLSPLFFPYCSSGNSDTQDSSVSSTTPTSECPVPVSLKSQSVKIETSAGQNQHVKAQSGAPSNTA</sequence>
<feature type="compositionally biased region" description="Low complexity" evidence="1">
    <location>
        <begin position="72"/>
        <end position="86"/>
    </location>
</feature>
<dbReference type="Proteomes" id="UP000694580">
    <property type="component" value="Chromosome 20"/>
</dbReference>
<feature type="compositionally biased region" description="Polar residues" evidence="1">
    <location>
        <begin position="52"/>
        <end position="62"/>
    </location>
</feature>
<feature type="region of interest" description="Disordered" evidence="1">
    <location>
        <begin position="201"/>
        <end position="222"/>
    </location>
</feature>
<accession>A0AAY4DKV5</accession>
<dbReference type="RefSeq" id="XP_028820011.1">
    <property type="nucleotide sequence ID" value="XM_028964178.1"/>
</dbReference>
<evidence type="ECO:0000313" key="3">
    <source>
        <dbReference type="Proteomes" id="UP000694580"/>
    </source>
</evidence>
<feature type="region of interest" description="Disordered" evidence="1">
    <location>
        <begin position="283"/>
        <end position="333"/>
    </location>
</feature>
<dbReference type="RefSeq" id="XP_028820012.1">
    <property type="nucleotide sequence ID" value="XM_028964179.1"/>
</dbReference>
<dbReference type="GeneID" id="114770339"/>
<feature type="compositionally biased region" description="Low complexity" evidence="1">
    <location>
        <begin position="283"/>
        <end position="304"/>
    </location>
</feature>
<keyword evidence="3" id="KW-1185">Reference proteome</keyword>
<feature type="compositionally biased region" description="Polar residues" evidence="1">
    <location>
        <begin position="1"/>
        <end position="27"/>
    </location>
</feature>
<reference evidence="2" key="2">
    <citation type="submission" date="2025-08" db="UniProtKB">
        <authorList>
            <consortium name="Ensembl"/>
        </authorList>
    </citation>
    <scope>IDENTIFICATION</scope>
</reference>
<dbReference type="PANTHER" id="PTHR35441">
    <property type="entry name" value="CIRCADIAN-ASSOCIATED TRANSCRIPTIONAL REPRESSOR"/>
    <property type="match status" value="1"/>
</dbReference>
<dbReference type="InterPro" id="IPR031373">
    <property type="entry name" value="Ciart"/>
</dbReference>
<dbReference type="AlphaFoldDB" id="A0AAY4DKV5"/>